<feature type="transmembrane region" description="Helical" evidence="3">
    <location>
        <begin position="45"/>
        <end position="68"/>
    </location>
</feature>
<keyword evidence="3" id="KW-0812">Transmembrane</keyword>
<organism evidence="4 5">
    <name type="scientific">Gordonia hankookensis</name>
    <dbReference type="NCBI Taxonomy" id="589403"/>
    <lineage>
        <taxon>Bacteria</taxon>
        <taxon>Bacillati</taxon>
        <taxon>Actinomycetota</taxon>
        <taxon>Actinomycetes</taxon>
        <taxon>Mycobacteriales</taxon>
        <taxon>Gordoniaceae</taxon>
        <taxon>Gordonia</taxon>
    </lineage>
</organism>
<evidence type="ECO:0000313" key="5">
    <source>
        <dbReference type="Proteomes" id="UP000602395"/>
    </source>
</evidence>
<evidence type="ECO:0000256" key="3">
    <source>
        <dbReference type="SAM" id="Phobius"/>
    </source>
</evidence>
<dbReference type="EMBL" id="JACWMS010000001">
    <property type="protein sequence ID" value="MBD1318846.1"/>
    <property type="molecule type" value="Genomic_DNA"/>
</dbReference>
<comment type="caution">
    <text evidence="4">The sequence shown here is derived from an EMBL/GenBank/DDBJ whole genome shotgun (WGS) entry which is preliminary data.</text>
</comment>
<proteinExistence type="predicted"/>
<evidence type="ECO:0000313" key="4">
    <source>
        <dbReference type="EMBL" id="MBD1318846.1"/>
    </source>
</evidence>
<dbReference type="Proteomes" id="UP000602395">
    <property type="component" value="Unassembled WGS sequence"/>
</dbReference>
<name>A0ABR7W7P3_9ACTN</name>
<evidence type="ECO:0000256" key="1">
    <source>
        <dbReference type="ARBA" id="ARBA00004370"/>
    </source>
</evidence>
<evidence type="ECO:0008006" key="6">
    <source>
        <dbReference type="Google" id="ProtNLM"/>
    </source>
</evidence>
<accession>A0ABR7W7P3</accession>
<keyword evidence="3" id="KW-1133">Transmembrane helix</keyword>
<reference evidence="4 5" key="1">
    <citation type="submission" date="2020-09" db="EMBL/GenBank/DDBJ databases">
        <title>Novel species in genus Gordonia.</title>
        <authorList>
            <person name="Zhang G."/>
        </authorList>
    </citation>
    <scope>NUCLEOTIDE SEQUENCE [LARGE SCALE GENOMIC DNA]</scope>
    <source>
        <strain evidence="4 5">ON-33</strain>
    </source>
</reference>
<dbReference type="PANTHER" id="PTHR37042">
    <property type="entry name" value="OUTER MEMBRANE PROTEIN RV1973"/>
    <property type="match status" value="1"/>
</dbReference>
<evidence type="ECO:0000256" key="2">
    <source>
        <dbReference type="ARBA" id="ARBA00023136"/>
    </source>
</evidence>
<keyword evidence="2 3" id="KW-0472">Membrane</keyword>
<gene>
    <name evidence="4" type="ORF">IDF66_04555</name>
</gene>
<dbReference type="RefSeq" id="WP_190265844.1">
    <property type="nucleotide sequence ID" value="NZ_BAABAD010000003.1"/>
</dbReference>
<dbReference type="PANTHER" id="PTHR37042:SF4">
    <property type="entry name" value="OUTER MEMBRANE PROTEIN RV1973"/>
    <property type="match status" value="1"/>
</dbReference>
<keyword evidence="5" id="KW-1185">Reference proteome</keyword>
<comment type="subcellular location">
    <subcellularLocation>
        <location evidence="1">Membrane</location>
    </subcellularLocation>
</comment>
<sequence>MSEVVEGRLAQARHRVDEATRATRLARIAAAGPLRVRARRRSRRLMIGAAVAAAVVVVLVAVIVGVAVHNRAAAQRADAATAALDASRSAVTTLLTANPQNPAGYIDRVLAVTTGAQHDRLVTSRDALVAEVGRQDQPSTGQVLSAGLITDPPSDDVGAQARVLMVAEATDPTLVGGDYDDRRVTIEVTMTRTAAGWLMSQAGLT</sequence>
<protein>
    <recommendedName>
        <fullName evidence="6">Mce-associated membrane protein</fullName>
    </recommendedName>
</protein>